<dbReference type="PROSITE" id="PS50042">
    <property type="entry name" value="CNMP_BINDING_3"/>
    <property type="match status" value="1"/>
</dbReference>
<evidence type="ECO:0000259" key="1">
    <source>
        <dbReference type="PROSITE" id="PS50042"/>
    </source>
</evidence>
<dbReference type="Proteomes" id="UP000245263">
    <property type="component" value="Chromosome 1"/>
</dbReference>
<name>A0ABM7UIZ0_9LEPT</name>
<protein>
    <submittedName>
        <fullName evidence="2">Cyclic nucleotide-binding protein</fullName>
    </submittedName>
</protein>
<organism evidence="2 3">
    <name type="scientific">Leptospira kobayashii</name>
    <dbReference type="NCBI Taxonomy" id="1917830"/>
    <lineage>
        <taxon>Bacteria</taxon>
        <taxon>Pseudomonadati</taxon>
        <taxon>Spirochaetota</taxon>
        <taxon>Spirochaetia</taxon>
        <taxon>Leptospirales</taxon>
        <taxon>Leptospiraceae</taxon>
        <taxon>Leptospira</taxon>
    </lineage>
</organism>
<proteinExistence type="predicted"/>
<evidence type="ECO:0000313" key="2">
    <source>
        <dbReference type="EMBL" id="BDA78640.1"/>
    </source>
</evidence>
<dbReference type="RefSeq" id="WP_109019628.1">
    <property type="nucleotide sequence ID" value="NZ_AP025028.1"/>
</dbReference>
<dbReference type="EMBL" id="AP025028">
    <property type="protein sequence ID" value="BDA78640.1"/>
    <property type="molecule type" value="Genomic_DNA"/>
</dbReference>
<dbReference type="InterPro" id="IPR000595">
    <property type="entry name" value="cNMP-bd_dom"/>
</dbReference>
<dbReference type="InterPro" id="IPR014710">
    <property type="entry name" value="RmlC-like_jellyroll"/>
</dbReference>
<dbReference type="Gene3D" id="2.60.120.10">
    <property type="entry name" value="Jelly Rolls"/>
    <property type="match status" value="1"/>
</dbReference>
<dbReference type="SUPFAM" id="SSF51206">
    <property type="entry name" value="cAMP-binding domain-like"/>
    <property type="match status" value="1"/>
</dbReference>
<accession>A0ABM7UIZ0</accession>
<keyword evidence="3" id="KW-1185">Reference proteome</keyword>
<reference evidence="2 3" key="1">
    <citation type="submission" date="2021-08" db="EMBL/GenBank/DDBJ databases">
        <title>Complete genome sequence of Leptospira kobayashii strain E30.</title>
        <authorList>
            <person name="Nakao R."/>
            <person name="Nakamura S."/>
            <person name="Masuzawa T."/>
            <person name="Koizumi N."/>
        </authorList>
    </citation>
    <scope>NUCLEOTIDE SEQUENCE [LARGE SCALE GENOMIC DNA]</scope>
    <source>
        <strain evidence="2 3">E30</strain>
    </source>
</reference>
<sequence length="195" mass="23239">MQDFPIFNQLKERVPSLNRNWKRYYGMLQELSVPAKTTLIRKGENNKTIYFIKKGCLRIWFEDKNKDVTIAFFFENRAIGSLHAYRGTQNNSQFSLESIEPTDVYVLSAENAEIIYRENEKLKEVLLDFALERFDTYMNLFLSRIRDSPEVRYRQLIKNQPDIVERIPQHYIASYLGITAVSLSRIRNRVWKDKK</sequence>
<evidence type="ECO:0000313" key="3">
    <source>
        <dbReference type="Proteomes" id="UP000245263"/>
    </source>
</evidence>
<dbReference type="Pfam" id="PF00027">
    <property type="entry name" value="cNMP_binding"/>
    <property type="match status" value="1"/>
</dbReference>
<gene>
    <name evidence="2" type="ORF">LPTSP3_g15700</name>
</gene>
<dbReference type="InterPro" id="IPR018490">
    <property type="entry name" value="cNMP-bd_dom_sf"/>
</dbReference>
<feature type="domain" description="Cyclic nucleotide-binding" evidence="1">
    <location>
        <begin position="28"/>
        <end position="133"/>
    </location>
</feature>